<dbReference type="SUPFAM" id="SSF141868">
    <property type="entry name" value="EAL domain-like"/>
    <property type="match status" value="1"/>
</dbReference>
<protein>
    <submittedName>
        <fullName evidence="5">Cyclic di-GMP phosphodiesterase Gmr</fullName>
        <ecNumber evidence="5">3.1.4.52</ecNumber>
    </submittedName>
</protein>
<evidence type="ECO:0000259" key="1">
    <source>
        <dbReference type="PROSITE" id="PS50112"/>
    </source>
</evidence>
<dbReference type="InterPro" id="IPR000014">
    <property type="entry name" value="PAS"/>
</dbReference>
<dbReference type="InterPro" id="IPR035965">
    <property type="entry name" value="PAS-like_dom_sf"/>
</dbReference>
<dbReference type="SUPFAM" id="SSF55073">
    <property type="entry name" value="Nucleotide cyclase"/>
    <property type="match status" value="1"/>
</dbReference>
<keyword evidence="5" id="KW-0378">Hydrolase</keyword>
<dbReference type="PROSITE" id="PS50887">
    <property type="entry name" value="GGDEF"/>
    <property type="match status" value="1"/>
</dbReference>
<dbReference type="InterPro" id="IPR029787">
    <property type="entry name" value="Nucleotide_cyclase"/>
</dbReference>
<sequence length="793" mass="88927">MTDDPRDGYWVVDLQGNLLKANQVYAEMSGYSIDELVNMHVTRLDVQDDEQKVKARIEKLIAEGHDRFESRHRHKKGHLFEVDVAINYIRESNHFLVSFRDISERNLYQQKLSESEEKYRRLFENAGDLAYSTDLNGVFTAISESLMAVTGYRRDELLNAPISKILTPENLELAKRMTAAKLGAEKQVTRYELEITDKQGRQLPLELVTTLTYRNGVPVGVQGIGRDISERKRLETDLRIAATAFESQESLLITDADGVILRVNKAFTKCTGYTAEEVVGQTPRLFKSGRHGADFYRDMWENIHRTGGWQGEIWDRRKNGEVYPKWLTISAVRGNDGGVTHYVGSHIDITERKAAEEQIRQLAFHDPLTRLPNRQLLLDRLQHSLISNARSGRNGALLFIDLDNFKNLNDTLGHAMGDSLLQQAAERLTSCKREGDTVARLGGDEFVVMLENLSGQPLEAAEQAESVGEKILAALSRPYQLGTHVFRSSGSIGATVFGGGNQEAEELLKQADIAMYQAKKADRNTLRFFDHKMQDAINIRAALEGELHKALESGQFQLHYQIQVDSARLPVGAEALIRWSHPARGLVSPADFIQLAEETGLILPIGRWVLETACAQLNAWAGNERTRSLVLAVNISARQFHQDDFVEQVRSAVQRHAINPNLLKLELTESLLLEDIEDTIATMNSLKAIGVRLSLDDFGTGYSSLQYLKRLPLNQIKIDQSFVRDIATDTNDAAIVQTIIAMAETLGLEVIAEGVETEAQHDFLDLRGCHAFQGYLFGKPVPIEQLDTSRNGV</sequence>
<comment type="caution">
    <text evidence="5">The sequence shown here is derived from an EMBL/GenBank/DDBJ whole genome shotgun (WGS) entry which is preliminary data.</text>
</comment>
<organism evidence="5">
    <name type="scientific">mine drainage metagenome</name>
    <dbReference type="NCBI Taxonomy" id="410659"/>
    <lineage>
        <taxon>unclassified sequences</taxon>
        <taxon>metagenomes</taxon>
        <taxon>ecological metagenomes</taxon>
    </lineage>
</organism>
<dbReference type="SMART" id="SM00091">
    <property type="entry name" value="PAS"/>
    <property type="match status" value="3"/>
</dbReference>
<dbReference type="Pfam" id="PF13426">
    <property type="entry name" value="PAS_9"/>
    <property type="match status" value="1"/>
</dbReference>
<dbReference type="Gene3D" id="3.30.70.270">
    <property type="match status" value="1"/>
</dbReference>
<feature type="domain" description="PAS" evidence="1">
    <location>
        <begin position="1"/>
        <end position="64"/>
    </location>
</feature>
<dbReference type="NCBIfam" id="TIGR00254">
    <property type="entry name" value="GGDEF"/>
    <property type="match status" value="1"/>
</dbReference>
<dbReference type="InterPro" id="IPR035919">
    <property type="entry name" value="EAL_sf"/>
</dbReference>
<dbReference type="InterPro" id="IPR000700">
    <property type="entry name" value="PAS-assoc_C"/>
</dbReference>
<dbReference type="InterPro" id="IPR001633">
    <property type="entry name" value="EAL_dom"/>
</dbReference>
<dbReference type="SMART" id="SM00052">
    <property type="entry name" value="EAL"/>
    <property type="match status" value="1"/>
</dbReference>
<dbReference type="SMART" id="SM00267">
    <property type="entry name" value="GGDEF"/>
    <property type="match status" value="1"/>
</dbReference>
<dbReference type="CDD" id="cd01949">
    <property type="entry name" value="GGDEF"/>
    <property type="match status" value="1"/>
</dbReference>
<evidence type="ECO:0000313" key="5">
    <source>
        <dbReference type="EMBL" id="OIR04241.1"/>
    </source>
</evidence>
<dbReference type="PANTHER" id="PTHR44757">
    <property type="entry name" value="DIGUANYLATE CYCLASE DGCP"/>
    <property type="match status" value="1"/>
</dbReference>
<accession>A0A1J5S6Y1</accession>
<dbReference type="CDD" id="cd01948">
    <property type="entry name" value="EAL"/>
    <property type="match status" value="1"/>
</dbReference>
<dbReference type="PROSITE" id="PS50112">
    <property type="entry name" value="PAS"/>
    <property type="match status" value="3"/>
</dbReference>
<dbReference type="Pfam" id="PF00990">
    <property type="entry name" value="GGDEF"/>
    <property type="match status" value="1"/>
</dbReference>
<dbReference type="PROSITE" id="PS50113">
    <property type="entry name" value="PAC"/>
    <property type="match status" value="2"/>
</dbReference>
<evidence type="ECO:0000259" key="3">
    <source>
        <dbReference type="PROSITE" id="PS50883"/>
    </source>
</evidence>
<evidence type="ECO:0000259" key="2">
    <source>
        <dbReference type="PROSITE" id="PS50113"/>
    </source>
</evidence>
<dbReference type="AlphaFoldDB" id="A0A1J5S6Y1"/>
<reference evidence="5" key="1">
    <citation type="submission" date="2016-10" db="EMBL/GenBank/DDBJ databases">
        <title>Sequence of Gallionella enrichment culture.</title>
        <authorList>
            <person name="Poehlein A."/>
            <person name="Muehling M."/>
            <person name="Daniel R."/>
        </authorList>
    </citation>
    <scope>NUCLEOTIDE SEQUENCE</scope>
</reference>
<dbReference type="InterPro" id="IPR052155">
    <property type="entry name" value="Biofilm_reg_signaling"/>
</dbReference>
<dbReference type="NCBIfam" id="TIGR00229">
    <property type="entry name" value="sensory_box"/>
    <property type="match status" value="3"/>
</dbReference>
<feature type="domain" description="GGDEF" evidence="4">
    <location>
        <begin position="393"/>
        <end position="531"/>
    </location>
</feature>
<dbReference type="EMBL" id="MLJW01000059">
    <property type="protein sequence ID" value="OIR04241.1"/>
    <property type="molecule type" value="Genomic_DNA"/>
</dbReference>
<feature type="domain" description="PAS" evidence="1">
    <location>
        <begin position="115"/>
        <end position="185"/>
    </location>
</feature>
<dbReference type="SUPFAM" id="SSF55785">
    <property type="entry name" value="PYP-like sensor domain (PAS domain)"/>
    <property type="match status" value="3"/>
</dbReference>
<name>A0A1J5S6Y1_9ZZZZ</name>
<dbReference type="Pfam" id="PF00989">
    <property type="entry name" value="PAS"/>
    <property type="match status" value="2"/>
</dbReference>
<dbReference type="InterPro" id="IPR000160">
    <property type="entry name" value="GGDEF_dom"/>
</dbReference>
<gene>
    <name evidence="5" type="primary">gmr_80</name>
    <name evidence="5" type="ORF">GALL_137230</name>
</gene>
<dbReference type="InterPro" id="IPR001610">
    <property type="entry name" value="PAC"/>
</dbReference>
<dbReference type="EC" id="3.1.4.52" evidence="5"/>
<proteinExistence type="predicted"/>
<dbReference type="PROSITE" id="PS50883">
    <property type="entry name" value="EAL"/>
    <property type="match status" value="1"/>
</dbReference>
<dbReference type="InterPro" id="IPR043128">
    <property type="entry name" value="Rev_trsase/Diguanyl_cyclase"/>
</dbReference>
<dbReference type="Gene3D" id="3.20.20.450">
    <property type="entry name" value="EAL domain"/>
    <property type="match status" value="1"/>
</dbReference>
<dbReference type="Gene3D" id="3.30.450.20">
    <property type="entry name" value="PAS domain"/>
    <property type="match status" value="3"/>
</dbReference>
<dbReference type="Pfam" id="PF00563">
    <property type="entry name" value="EAL"/>
    <property type="match status" value="1"/>
</dbReference>
<dbReference type="CDD" id="cd00130">
    <property type="entry name" value="PAS"/>
    <property type="match status" value="3"/>
</dbReference>
<dbReference type="GO" id="GO:0006355">
    <property type="term" value="P:regulation of DNA-templated transcription"/>
    <property type="evidence" value="ECO:0007669"/>
    <property type="project" value="InterPro"/>
</dbReference>
<dbReference type="FunFam" id="3.20.20.450:FF:000001">
    <property type="entry name" value="Cyclic di-GMP phosphodiesterase yahA"/>
    <property type="match status" value="1"/>
</dbReference>
<feature type="domain" description="PAC" evidence="2">
    <location>
        <begin position="309"/>
        <end position="361"/>
    </location>
</feature>
<feature type="domain" description="PAS" evidence="1">
    <location>
        <begin position="251"/>
        <end position="282"/>
    </location>
</feature>
<feature type="domain" description="PAC" evidence="2">
    <location>
        <begin position="189"/>
        <end position="240"/>
    </location>
</feature>
<evidence type="ECO:0000259" key="4">
    <source>
        <dbReference type="PROSITE" id="PS50887"/>
    </source>
</evidence>
<feature type="domain" description="EAL" evidence="3">
    <location>
        <begin position="540"/>
        <end position="793"/>
    </location>
</feature>
<dbReference type="SMART" id="SM00086">
    <property type="entry name" value="PAC"/>
    <property type="match status" value="3"/>
</dbReference>
<dbReference type="InterPro" id="IPR013767">
    <property type="entry name" value="PAS_fold"/>
</dbReference>
<dbReference type="PANTHER" id="PTHR44757:SF2">
    <property type="entry name" value="BIOFILM ARCHITECTURE MAINTENANCE PROTEIN MBAA"/>
    <property type="match status" value="1"/>
</dbReference>
<dbReference type="GO" id="GO:0071111">
    <property type="term" value="F:cyclic-guanylate-specific phosphodiesterase activity"/>
    <property type="evidence" value="ECO:0007669"/>
    <property type="project" value="UniProtKB-EC"/>
</dbReference>